<proteinExistence type="predicted"/>
<organism evidence="1 2">
    <name type="scientific">Sediminibacterium ginsengisoli</name>
    <dbReference type="NCBI Taxonomy" id="413434"/>
    <lineage>
        <taxon>Bacteria</taxon>
        <taxon>Pseudomonadati</taxon>
        <taxon>Bacteroidota</taxon>
        <taxon>Chitinophagia</taxon>
        <taxon>Chitinophagales</taxon>
        <taxon>Chitinophagaceae</taxon>
        <taxon>Sediminibacterium</taxon>
    </lineage>
</organism>
<dbReference type="OrthoDB" id="9841835at2"/>
<dbReference type="STRING" id="413434.SAMN04488132_10538"/>
<evidence type="ECO:0000313" key="2">
    <source>
        <dbReference type="Proteomes" id="UP000190888"/>
    </source>
</evidence>
<sequence length="227" mass="25879">MKWLLHLLLAGMFFTSCSDKKDVLWATAPGPELSFSSDILRVREKDYTNINNTRSGMITISAIPAIHQLNLLFNEPTGKVHFSYRGEQLKESIPFVVPSDDNELYCSVDTPGMYSVDFYLTDQLGRVASKRLLITCIASERPIAQLEYQLSVFIPDSWLYLFNASGSRQPAGLIMAYRYIINGQLFNADGSWFQYYFHQPGDQQVSFYVIDDLGRSSDTLHYSINVR</sequence>
<name>A0A1T4NWZ0_9BACT</name>
<protein>
    <submittedName>
        <fullName evidence="1">Uncharacterized protein</fullName>
    </submittedName>
</protein>
<dbReference type="Proteomes" id="UP000190888">
    <property type="component" value="Unassembled WGS sequence"/>
</dbReference>
<keyword evidence="2" id="KW-1185">Reference proteome</keyword>
<dbReference type="EMBL" id="FUWH01000005">
    <property type="protein sequence ID" value="SJZ83870.1"/>
    <property type="molecule type" value="Genomic_DNA"/>
</dbReference>
<dbReference type="RefSeq" id="WP_139367093.1">
    <property type="nucleotide sequence ID" value="NZ_FUWH01000005.1"/>
</dbReference>
<dbReference type="PROSITE" id="PS51257">
    <property type="entry name" value="PROKAR_LIPOPROTEIN"/>
    <property type="match status" value="1"/>
</dbReference>
<gene>
    <name evidence="1" type="ORF">SAMN04488132_10538</name>
</gene>
<accession>A0A1T4NWZ0</accession>
<reference evidence="1 2" key="1">
    <citation type="submission" date="2017-02" db="EMBL/GenBank/DDBJ databases">
        <authorList>
            <person name="Peterson S.W."/>
        </authorList>
    </citation>
    <scope>NUCLEOTIDE SEQUENCE [LARGE SCALE GENOMIC DNA]</scope>
    <source>
        <strain evidence="1 2">DSM 22335</strain>
    </source>
</reference>
<dbReference type="AlphaFoldDB" id="A0A1T4NWZ0"/>
<evidence type="ECO:0000313" key="1">
    <source>
        <dbReference type="EMBL" id="SJZ83870.1"/>
    </source>
</evidence>